<evidence type="ECO:0000313" key="3">
    <source>
        <dbReference type="Proteomes" id="UP000604475"/>
    </source>
</evidence>
<proteinExistence type="predicted"/>
<keyword evidence="3" id="KW-1185">Reference proteome</keyword>
<dbReference type="RefSeq" id="WP_203007243.1">
    <property type="nucleotide sequence ID" value="NZ_JADWYU010000038.1"/>
</dbReference>
<dbReference type="Proteomes" id="UP000604475">
    <property type="component" value="Unassembled WGS sequence"/>
</dbReference>
<dbReference type="AlphaFoldDB" id="A0A937RIX6"/>
<sequence>MSIEDALPHLPGSSLPRCAVAEIADTDENLAYFAYLALVGPALWAQVVATAHRAKPGSCGCDPLRPPVGGHSGAEPLCPRCTNLWTDRLLKGFTATRAALADGPPLTRDDLPVREWQRLVEHLGATAAEFEDAAEYGRTLRELTLRARRGAREAAPGSAADPAPPAPGWVRDAYFQLVDFVANPSRTVADIRRESAAERDLHTRPELAIGKQDWAAPLRADPVDRDILIHFLLGLRDEVSEPYSMPKMELAFGLTAAQAAERLARQLRLLHEVRPDFYHRNVEAPLALRRAVGEPVTPPEQDVVFDAADAALALGELRAALGVAASRPEAVDPAVVARLRAIVGVARGDGRVAGPAPAPVPALPAADIPLAQLVVRAGVTRVEALLADVARLTAHRPTGRRRRAGGPGRALAHRGRHHLAGYSPRWQEGPGIEDGG</sequence>
<accession>A0A937RIX6</accession>
<gene>
    <name evidence="2" type="ORF">I7412_39360</name>
</gene>
<dbReference type="EMBL" id="JAEACQ010000372">
    <property type="protein sequence ID" value="MBL7633111.1"/>
    <property type="molecule type" value="Genomic_DNA"/>
</dbReference>
<organism evidence="2 3">
    <name type="scientific">Frankia nepalensis</name>
    <dbReference type="NCBI Taxonomy" id="1836974"/>
    <lineage>
        <taxon>Bacteria</taxon>
        <taxon>Bacillati</taxon>
        <taxon>Actinomycetota</taxon>
        <taxon>Actinomycetes</taxon>
        <taxon>Frankiales</taxon>
        <taxon>Frankiaceae</taxon>
        <taxon>Frankia</taxon>
    </lineage>
</organism>
<protein>
    <submittedName>
        <fullName evidence="2">Uncharacterized protein</fullName>
    </submittedName>
</protein>
<reference evidence="2" key="1">
    <citation type="submission" date="2020-12" db="EMBL/GenBank/DDBJ databases">
        <title>Genomic characterization of non-nitrogen-fixing Frankia strains.</title>
        <authorList>
            <person name="Carlos-Shanley C."/>
            <person name="Guerra T."/>
            <person name="Hahn D."/>
        </authorList>
    </citation>
    <scope>NUCLEOTIDE SEQUENCE</scope>
    <source>
        <strain evidence="2">CN6</strain>
    </source>
</reference>
<name>A0A937RIX6_9ACTN</name>
<evidence type="ECO:0000313" key="2">
    <source>
        <dbReference type="EMBL" id="MBL7633111.1"/>
    </source>
</evidence>
<comment type="caution">
    <text evidence="2">The sequence shown here is derived from an EMBL/GenBank/DDBJ whole genome shotgun (WGS) entry which is preliminary data.</text>
</comment>
<feature type="region of interest" description="Disordered" evidence="1">
    <location>
        <begin position="396"/>
        <end position="436"/>
    </location>
</feature>
<evidence type="ECO:0000256" key="1">
    <source>
        <dbReference type="SAM" id="MobiDB-lite"/>
    </source>
</evidence>